<keyword evidence="2" id="KW-1185">Reference proteome</keyword>
<evidence type="ECO:0000313" key="2">
    <source>
        <dbReference type="Proteomes" id="UP000242915"/>
    </source>
</evidence>
<dbReference type="Proteomes" id="UP000242915">
    <property type="component" value="Unassembled WGS sequence"/>
</dbReference>
<gene>
    <name evidence="1" type="ORF">SAMN05216255_0369</name>
</gene>
<sequence length="48" mass="5105">MSDFIVTRGAMGLTDHRPGPIDSSLNHSATINAAGSNNKRTRHVCPIS</sequence>
<evidence type="ECO:0000313" key="1">
    <source>
        <dbReference type="EMBL" id="SNR81837.1"/>
    </source>
</evidence>
<protein>
    <submittedName>
        <fullName evidence="1">Uncharacterized protein</fullName>
    </submittedName>
</protein>
<proteinExistence type="predicted"/>
<accession>A0A238ZEP3</accession>
<organism evidence="1 2">
    <name type="scientific">Pseudomonas segetis</name>
    <dbReference type="NCBI Taxonomy" id="298908"/>
    <lineage>
        <taxon>Bacteria</taxon>
        <taxon>Pseudomonadati</taxon>
        <taxon>Pseudomonadota</taxon>
        <taxon>Gammaproteobacteria</taxon>
        <taxon>Pseudomonadales</taxon>
        <taxon>Pseudomonadaceae</taxon>
        <taxon>Pseudomonas</taxon>
    </lineage>
</organism>
<dbReference type="EMBL" id="FZOG01000001">
    <property type="protein sequence ID" value="SNR81837.1"/>
    <property type="molecule type" value="Genomic_DNA"/>
</dbReference>
<reference evidence="2" key="1">
    <citation type="submission" date="2017-06" db="EMBL/GenBank/DDBJ databases">
        <authorList>
            <person name="Varghese N."/>
            <person name="Submissions S."/>
        </authorList>
    </citation>
    <scope>NUCLEOTIDE SEQUENCE [LARGE SCALE GENOMIC DNA]</scope>
    <source>
        <strain evidence="2">CIP 108523</strain>
    </source>
</reference>
<dbReference type="AlphaFoldDB" id="A0A238ZEP3"/>
<name>A0A238ZEP3_9PSED</name>